<dbReference type="InterPro" id="IPR058781">
    <property type="entry name" value="HH_AprE-like"/>
</dbReference>
<dbReference type="PANTHER" id="PTHR33619">
    <property type="entry name" value="POLYSACCHARIDE EXPORT PROTEIN GFCE-RELATED"/>
    <property type="match status" value="1"/>
</dbReference>
<reference evidence="5 6" key="1">
    <citation type="submission" date="2018-01" db="EMBL/GenBank/DDBJ databases">
        <title>Genomic Encyclopedia of Archaeal and Bacterial Type Strains, Phase II (KMG-II): from individual species to whole genera.</title>
        <authorList>
            <person name="Goeker M."/>
        </authorList>
    </citation>
    <scope>NUCLEOTIDE SEQUENCE [LARGE SCALE GENOMIC DNA]</scope>
    <source>
        <strain evidence="5 6">DSM 17023</strain>
    </source>
</reference>
<feature type="domain" description="Soluble ligand binding" evidence="3">
    <location>
        <begin position="128"/>
        <end position="171"/>
    </location>
</feature>
<dbReference type="EMBL" id="PPCN01000005">
    <property type="protein sequence ID" value="POF31081.1"/>
    <property type="molecule type" value="Genomic_DNA"/>
</dbReference>
<dbReference type="InterPro" id="IPR019554">
    <property type="entry name" value="Soluble_ligand-bd"/>
</dbReference>
<proteinExistence type="predicted"/>
<feature type="domain" description="Polysaccharide export protein N-terminal" evidence="2">
    <location>
        <begin position="36"/>
        <end position="122"/>
    </location>
</feature>
<dbReference type="InterPro" id="IPR003715">
    <property type="entry name" value="Poly_export_N"/>
</dbReference>
<dbReference type="Gene3D" id="3.30.1950.10">
    <property type="entry name" value="wza like domain"/>
    <property type="match status" value="1"/>
</dbReference>
<evidence type="ECO:0000259" key="4">
    <source>
        <dbReference type="Pfam" id="PF25994"/>
    </source>
</evidence>
<evidence type="ECO:0000313" key="5">
    <source>
        <dbReference type="EMBL" id="POF31081.1"/>
    </source>
</evidence>
<gene>
    <name evidence="5" type="ORF">CLV41_105261</name>
</gene>
<dbReference type="Pfam" id="PF10531">
    <property type="entry name" value="SLBB"/>
    <property type="match status" value="1"/>
</dbReference>
<organism evidence="5 6">
    <name type="scientific">Roseibium marinum</name>
    <dbReference type="NCBI Taxonomy" id="281252"/>
    <lineage>
        <taxon>Bacteria</taxon>
        <taxon>Pseudomonadati</taxon>
        <taxon>Pseudomonadota</taxon>
        <taxon>Alphaproteobacteria</taxon>
        <taxon>Hyphomicrobiales</taxon>
        <taxon>Stappiaceae</taxon>
        <taxon>Roseibium</taxon>
    </lineage>
</organism>
<dbReference type="InterPro" id="IPR049712">
    <property type="entry name" value="Poly_export"/>
</dbReference>
<accession>A0A2S3UTP5</accession>
<dbReference type="AlphaFoldDB" id="A0A2S3UTP5"/>
<keyword evidence="1" id="KW-0732">Signal</keyword>
<evidence type="ECO:0000259" key="3">
    <source>
        <dbReference type="Pfam" id="PF10531"/>
    </source>
</evidence>
<comment type="caution">
    <text evidence="5">The sequence shown here is derived from an EMBL/GenBank/DDBJ whole genome shotgun (WGS) entry which is preliminary data.</text>
</comment>
<dbReference type="RefSeq" id="WP_103223021.1">
    <property type="nucleotide sequence ID" value="NZ_PPCN01000005.1"/>
</dbReference>
<evidence type="ECO:0000259" key="2">
    <source>
        <dbReference type="Pfam" id="PF02563"/>
    </source>
</evidence>
<keyword evidence="6" id="KW-1185">Reference proteome</keyword>
<dbReference type="OrthoDB" id="197007at2"/>
<name>A0A2S3UTP5_9HYPH</name>
<evidence type="ECO:0000256" key="1">
    <source>
        <dbReference type="ARBA" id="ARBA00022729"/>
    </source>
</evidence>
<dbReference type="GO" id="GO:0015159">
    <property type="term" value="F:polysaccharide transmembrane transporter activity"/>
    <property type="evidence" value="ECO:0007669"/>
    <property type="project" value="InterPro"/>
</dbReference>
<sequence length="426" mass="46810">MKAFHAGKFEIGRLGCKVFFLLSGLLAGLFFSAPIQASDYLVGPQDKLNIEVVEWRANTASIFEWSPLTGEFTVSTSGNLTLPILGSLPVAEKTVEQISAQISEGLQKIVGLQKPPSASVEVSEYRPFFVGGLVSKPGKYDYFPGLTVLQALSIAGGYARPVDRDAMGIQREVLSSRGTLRQLQAERLSLLARNARLEAVIRGEPEISFPEEITSQSHKPEIRQILKEEQQIFTATQKAMEAEINSLSRNMSYAADHTEVLKSKQETLEKQATLADDELGKISGLVSKGLTVSTRQFGAEQFVSELQTRQLDVAMALITTQQAVAMAEYKIEDVQEKYRLEAQIQQTEVRDRLTSVAAGIQTTRALIQNIELYAPEAAASAGFDTGTEFTMMIIRNVNGEIQRFSVDELSTVLPGDVVQVERKDDG</sequence>
<feature type="domain" description="AprE-like long alpha-helical hairpin" evidence="4">
    <location>
        <begin position="177"/>
        <end position="363"/>
    </location>
</feature>
<dbReference type="Pfam" id="PF02563">
    <property type="entry name" value="Poly_export"/>
    <property type="match status" value="1"/>
</dbReference>
<dbReference type="Proteomes" id="UP000236959">
    <property type="component" value="Unassembled WGS sequence"/>
</dbReference>
<dbReference type="Pfam" id="PF25994">
    <property type="entry name" value="HH_AprE"/>
    <property type="match status" value="1"/>
</dbReference>
<protein>
    <submittedName>
        <fullName evidence="5">Polysaccharide export outer membrane protein</fullName>
    </submittedName>
</protein>
<evidence type="ECO:0000313" key="6">
    <source>
        <dbReference type="Proteomes" id="UP000236959"/>
    </source>
</evidence>
<dbReference type="PANTHER" id="PTHR33619:SF3">
    <property type="entry name" value="POLYSACCHARIDE EXPORT PROTEIN GFCE-RELATED"/>
    <property type="match status" value="1"/>
</dbReference>